<sequence length="430" mass="47494">MSASIQPRSGLNALKRSWSGSSHDLGDDGRDDDVKVAPTKAQRKLDERARERTSTSSSQTEYIEGWEPTPPEKQRAARQMLYDIDGNARRGHGYPNALKPMKPDPFPSEKPFPSQHSSSSSQLSGVRVSGLSRGLARSPSFNESRHSDSPPSPPKPSKGSSMAERSISSASSTSEAAKTRQLPADFAAPQFRPASKAELLAQRQRKEIERQQAESGSSKTVSKEEKDVTVPSMFMLSQQQRYVHDLVCQQGKSVFFTGSAGTGKSVLLREIIKVLKKKYEKRQDCVAVTASTGIAACNIGGVTLHSFAGIGLGLEDVPTLVRKIRRNRKAVGRWARTQVLIIDEGDLYGRTRPSRQARWRSSCPAQDAQQAIWRYPDHHHRRLLPAASSHEEYRHALRFRGKDVGRGALSQGQLDAGLPSERSDFRQDAQ</sequence>
<keyword evidence="1" id="KW-0227">DNA damage</keyword>
<dbReference type="EMBL" id="KZ819664">
    <property type="protein sequence ID" value="PWN29124.1"/>
    <property type="molecule type" value="Genomic_DNA"/>
</dbReference>
<evidence type="ECO:0000313" key="5">
    <source>
        <dbReference type="Proteomes" id="UP000245884"/>
    </source>
</evidence>
<evidence type="ECO:0000259" key="3">
    <source>
        <dbReference type="SMART" id="SM00382"/>
    </source>
</evidence>
<proteinExistence type="inferred from homology"/>
<feature type="region of interest" description="Disordered" evidence="2">
    <location>
        <begin position="1"/>
        <end position="179"/>
    </location>
</feature>
<dbReference type="EC" id="5.6.2.3" evidence="1"/>
<keyword evidence="1" id="KW-0067">ATP-binding</keyword>
<dbReference type="Pfam" id="PF05970">
    <property type="entry name" value="PIF1"/>
    <property type="match status" value="1"/>
</dbReference>
<feature type="compositionally biased region" description="Basic and acidic residues" evidence="2">
    <location>
        <begin position="421"/>
        <end position="430"/>
    </location>
</feature>
<name>A0A316UVU7_9BASI</name>
<feature type="compositionally biased region" description="Low complexity" evidence="2">
    <location>
        <begin position="114"/>
        <end position="132"/>
    </location>
</feature>
<evidence type="ECO:0000256" key="2">
    <source>
        <dbReference type="SAM" id="MobiDB-lite"/>
    </source>
</evidence>
<dbReference type="InterPro" id="IPR027417">
    <property type="entry name" value="P-loop_NTPase"/>
</dbReference>
<comment type="cofactor">
    <cofactor evidence="1">
        <name>Mg(2+)</name>
        <dbReference type="ChEBI" id="CHEBI:18420"/>
    </cofactor>
</comment>
<dbReference type="GO" id="GO:0043139">
    <property type="term" value="F:5'-3' DNA helicase activity"/>
    <property type="evidence" value="ECO:0007669"/>
    <property type="project" value="UniProtKB-EC"/>
</dbReference>
<gene>
    <name evidence="4" type="ORF">BDZ90DRAFT_139552</name>
</gene>
<feature type="domain" description="AAA+ ATPase" evidence="3">
    <location>
        <begin position="250"/>
        <end position="420"/>
    </location>
</feature>
<dbReference type="PANTHER" id="PTHR47642:SF5">
    <property type="entry name" value="ATP-DEPENDENT DNA HELICASE"/>
    <property type="match status" value="1"/>
</dbReference>
<dbReference type="InterPro" id="IPR010285">
    <property type="entry name" value="DNA_helicase_pif1-like_DEAD"/>
</dbReference>
<feature type="compositionally biased region" description="Basic and acidic residues" evidence="2">
    <location>
        <begin position="43"/>
        <end position="53"/>
    </location>
</feature>
<accession>A0A316UVU7</accession>
<dbReference type="RefSeq" id="XP_025363736.1">
    <property type="nucleotide sequence ID" value="XM_025503450.1"/>
</dbReference>
<feature type="compositionally biased region" description="Low complexity" evidence="2">
    <location>
        <begin position="157"/>
        <end position="176"/>
    </location>
</feature>
<dbReference type="GO" id="GO:0000723">
    <property type="term" value="P:telomere maintenance"/>
    <property type="evidence" value="ECO:0007669"/>
    <property type="project" value="InterPro"/>
</dbReference>
<dbReference type="GO" id="GO:0016887">
    <property type="term" value="F:ATP hydrolysis activity"/>
    <property type="evidence" value="ECO:0007669"/>
    <property type="project" value="RHEA"/>
</dbReference>
<keyword evidence="1" id="KW-0234">DNA repair</keyword>
<keyword evidence="1" id="KW-0547">Nucleotide-binding</keyword>
<dbReference type="SUPFAM" id="SSF52540">
    <property type="entry name" value="P-loop containing nucleoside triphosphate hydrolases"/>
    <property type="match status" value="1"/>
</dbReference>
<feature type="region of interest" description="Disordered" evidence="2">
    <location>
        <begin position="409"/>
        <end position="430"/>
    </location>
</feature>
<dbReference type="InterPro" id="IPR051055">
    <property type="entry name" value="PIF1_helicase"/>
</dbReference>
<keyword evidence="1" id="KW-0233">DNA recombination</keyword>
<dbReference type="OrthoDB" id="432234at2759"/>
<comment type="catalytic activity">
    <reaction evidence="1">
        <text>ATP + H2O = ADP + phosphate + H(+)</text>
        <dbReference type="Rhea" id="RHEA:13065"/>
        <dbReference type="ChEBI" id="CHEBI:15377"/>
        <dbReference type="ChEBI" id="CHEBI:15378"/>
        <dbReference type="ChEBI" id="CHEBI:30616"/>
        <dbReference type="ChEBI" id="CHEBI:43474"/>
        <dbReference type="ChEBI" id="CHEBI:456216"/>
        <dbReference type="EC" id="5.6.2.3"/>
    </reaction>
</comment>
<dbReference type="GO" id="GO:0006310">
    <property type="term" value="P:DNA recombination"/>
    <property type="evidence" value="ECO:0007669"/>
    <property type="project" value="UniProtKB-KW"/>
</dbReference>
<feature type="region of interest" description="Disordered" evidence="2">
    <location>
        <begin position="202"/>
        <end position="226"/>
    </location>
</feature>
<keyword evidence="1" id="KW-0378">Hydrolase</keyword>
<dbReference type="Proteomes" id="UP000245884">
    <property type="component" value="Unassembled WGS sequence"/>
</dbReference>
<dbReference type="PANTHER" id="PTHR47642">
    <property type="entry name" value="ATP-DEPENDENT DNA HELICASE"/>
    <property type="match status" value="1"/>
</dbReference>
<dbReference type="AlphaFoldDB" id="A0A316UVU7"/>
<dbReference type="SMART" id="SM00382">
    <property type="entry name" value="AAA"/>
    <property type="match status" value="1"/>
</dbReference>
<dbReference type="GeneID" id="37025273"/>
<protein>
    <recommendedName>
        <fullName evidence="1">ATP-dependent DNA helicase</fullName>
        <ecNumber evidence="1">5.6.2.3</ecNumber>
    </recommendedName>
</protein>
<keyword evidence="1" id="KW-0347">Helicase</keyword>
<dbReference type="STRING" id="1569628.A0A316UVU7"/>
<dbReference type="GO" id="GO:0005524">
    <property type="term" value="F:ATP binding"/>
    <property type="evidence" value="ECO:0007669"/>
    <property type="project" value="UniProtKB-KW"/>
</dbReference>
<organism evidence="4 5">
    <name type="scientific">Jaminaea rosea</name>
    <dbReference type="NCBI Taxonomy" id="1569628"/>
    <lineage>
        <taxon>Eukaryota</taxon>
        <taxon>Fungi</taxon>
        <taxon>Dikarya</taxon>
        <taxon>Basidiomycota</taxon>
        <taxon>Ustilaginomycotina</taxon>
        <taxon>Exobasidiomycetes</taxon>
        <taxon>Microstromatales</taxon>
        <taxon>Microstromatales incertae sedis</taxon>
        <taxon>Jaminaea</taxon>
    </lineage>
</organism>
<comment type="similarity">
    <text evidence="1">Belongs to the helicase family.</text>
</comment>
<evidence type="ECO:0000256" key="1">
    <source>
        <dbReference type="RuleBase" id="RU363044"/>
    </source>
</evidence>
<keyword evidence="5" id="KW-1185">Reference proteome</keyword>
<feature type="compositionally biased region" description="Basic and acidic residues" evidence="2">
    <location>
        <begin position="24"/>
        <end position="35"/>
    </location>
</feature>
<dbReference type="Gene3D" id="3.40.50.300">
    <property type="entry name" value="P-loop containing nucleotide triphosphate hydrolases"/>
    <property type="match status" value="1"/>
</dbReference>
<dbReference type="InterPro" id="IPR003593">
    <property type="entry name" value="AAA+_ATPase"/>
</dbReference>
<reference evidence="4 5" key="1">
    <citation type="journal article" date="2018" name="Mol. Biol. Evol.">
        <title>Broad Genomic Sampling Reveals a Smut Pathogenic Ancestry of the Fungal Clade Ustilaginomycotina.</title>
        <authorList>
            <person name="Kijpornyongpan T."/>
            <person name="Mondo S.J."/>
            <person name="Barry K."/>
            <person name="Sandor L."/>
            <person name="Lee J."/>
            <person name="Lipzen A."/>
            <person name="Pangilinan J."/>
            <person name="LaButti K."/>
            <person name="Hainaut M."/>
            <person name="Henrissat B."/>
            <person name="Grigoriev I.V."/>
            <person name="Spatafora J.W."/>
            <person name="Aime M.C."/>
        </authorList>
    </citation>
    <scope>NUCLEOTIDE SEQUENCE [LARGE SCALE GENOMIC DNA]</scope>
    <source>
        <strain evidence="4 5">MCA 5214</strain>
    </source>
</reference>
<evidence type="ECO:0000313" key="4">
    <source>
        <dbReference type="EMBL" id="PWN29124.1"/>
    </source>
</evidence>
<dbReference type="GO" id="GO:0006281">
    <property type="term" value="P:DNA repair"/>
    <property type="evidence" value="ECO:0007669"/>
    <property type="project" value="UniProtKB-KW"/>
</dbReference>